<dbReference type="InterPro" id="IPR006311">
    <property type="entry name" value="TAT_signal"/>
</dbReference>
<reference evidence="4 5" key="1">
    <citation type="submission" date="2020-10" db="EMBL/GenBank/DDBJ databases">
        <title>Draft genome and description of Brachybacterium epidermidis sp nov.</title>
        <authorList>
            <person name="Boxberger M."/>
            <person name="La Scola B."/>
        </authorList>
    </citation>
    <scope>NUCLEOTIDE SEQUENCE [LARGE SCALE GENOMIC DNA]</scope>
    <source>
        <strain evidence="4 5">Marseille-Q2903</strain>
    </source>
</reference>
<dbReference type="InterPro" id="IPR001119">
    <property type="entry name" value="SLH_dom"/>
</dbReference>
<keyword evidence="5" id="KW-1185">Reference proteome</keyword>
<dbReference type="PANTHER" id="PTHR11022">
    <property type="entry name" value="PEPTIDOGLYCAN RECOGNITION PROTEIN"/>
    <property type="match status" value="1"/>
</dbReference>
<dbReference type="InterPro" id="IPR006619">
    <property type="entry name" value="PGRP_domain_met/bac"/>
</dbReference>
<dbReference type="PANTHER" id="PTHR11022:SF41">
    <property type="entry name" value="PEPTIDOGLYCAN-RECOGNITION PROTEIN LC-RELATED"/>
    <property type="match status" value="1"/>
</dbReference>
<dbReference type="Pfam" id="PF01510">
    <property type="entry name" value="Amidase_2"/>
    <property type="match status" value="1"/>
</dbReference>
<protein>
    <submittedName>
        <fullName evidence="4">S-layer homology domain-containing protein</fullName>
    </submittedName>
</protein>
<dbReference type="InterPro" id="IPR002502">
    <property type="entry name" value="Amidase_domain"/>
</dbReference>
<accession>A0ABR9W097</accession>
<feature type="compositionally biased region" description="Acidic residues" evidence="2">
    <location>
        <begin position="234"/>
        <end position="246"/>
    </location>
</feature>
<dbReference type="SUPFAM" id="SSF55846">
    <property type="entry name" value="N-acetylmuramoyl-L-alanine amidase-like"/>
    <property type="match status" value="1"/>
</dbReference>
<feature type="domain" description="SLH" evidence="3">
    <location>
        <begin position="585"/>
        <end position="646"/>
    </location>
</feature>
<evidence type="ECO:0000256" key="2">
    <source>
        <dbReference type="SAM" id="MobiDB-lite"/>
    </source>
</evidence>
<evidence type="ECO:0000313" key="5">
    <source>
        <dbReference type="Proteomes" id="UP000644727"/>
    </source>
</evidence>
<feature type="compositionally biased region" description="Gly residues" evidence="2">
    <location>
        <begin position="253"/>
        <end position="264"/>
    </location>
</feature>
<feature type="region of interest" description="Disordered" evidence="2">
    <location>
        <begin position="198"/>
        <end position="264"/>
    </location>
</feature>
<feature type="region of interest" description="Disordered" evidence="2">
    <location>
        <begin position="42"/>
        <end position="75"/>
    </location>
</feature>
<dbReference type="CDD" id="cd06583">
    <property type="entry name" value="PGRP"/>
    <property type="match status" value="1"/>
</dbReference>
<organism evidence="4 5">
    <name type="scientific">Brachybacterium epidermidis</name>
    <dbReference type="NCBI Taxonomy" id="2781983"/>
    <lineage>
        <taxon>Bacteria</taxon>
        <taxon>Bacillati</taxon>
        <taxon>Actinomycetota</taxon>
        <taxon>Actinomycetes</taxon>
        <taxon>Micrococcales</taxon>
        <taxon>Dermabacteraceae</taxon>
        <taxon>Brachybacterium</taxon>
    </lineage>
</organism>
<name>A0ABR9W097_9MICO</name>
<dbReference type="Pfam" id="PF00395">
    <property type="entry name" value="SLH"/>
    <property type="match status" value="2"/>
</dbReference>
<comment type="similarity">
    <text evidence="1">Belongs to the N-acetylmuramoyl-L-alanine amidase 2 family.</text>
</comment>
<dbReference type="SMART" id="SM00644">
    <property type="entry name" value="Ami_2"/>
    <property type="match status" value="1"/>
</dbReference>
<gene>
    <name evidence="4" type="ORF">IOE58_00505</name>
</gene>
<dbReference type="Proteomes" id="UP000644727">
    <property type="component" value="Unassembled WGS sequence"/>
</dbReference>
<comment type="caution">
    <text evidence="4">The sequence shown here is derived from an EMBL/GenBank/DDBJ whole genome shotgun (WGS) entry which is preliminary data.</text>
</comment>
<evidence type="ECO:0000313" key="4">
    <source>
        <dbReference type="EMBL" id="MBE9402748.1"/>
    </source>
</evidence>
<evidence type="ECO:0000256" key="1">
    <source>
        <dbReference type="ARBA" id="ARBA00007553"/>
    </source>
</evidence>
<dbReference type="RefSeq" id="WP_193864456.1">
    <property type="nucleotide sequence ID" value="NZ_JADEYR010000001.1"/>
</dbReference>
<feature type="region of interest" description="Disordered" evidence="2">
    <location>
        <begin position="1"/>
        <end position="23"/>
    </location>
</feature>
<dbReference type="InterPro" id="IPR015510">
    <property type="entry name" value="PGRP"/>
</dbReference>
<sequence>MSASLRRPLPDASGRTPDLRPRRRSLLAGSALVGSSVVIGGGTALADGEEGAPVSGAEDQPSSAAGAGTQAAQPRTTTIALREAEHIERDGRLARHIVGHPAALVGVTWEEGGVEPTVSVRGLQVDGAWSPWHDLEVAVDLDTGVRSNGTEPVFFADVTEVEVIGEIDGEDVTEALNAHLIDFPDDPKQAPLELDEGAVSAEDAAQERSEQPPAEGEAATPSQEPQERLTEETAPAEETGEGEDPADAPAPSDGGGATVGGGGVGTARPALGPIVPMSLVPRDLCIPGAPRIVTRAQWGADERAARSSSTSSALKAVVLHHTAGTNNYSPSQAAQQIRGIFDYHVRTLGWADIGYNVLIDRYGTIYEGRRGGLTRNVNGAHALGFNTGSFGISVMGDYSSLRASSEAREAIMRVASWKLLSTFRAKVDETSSWTVGVDGIRWPRGTKVNMPRLFGHRDVNLTACPGNGLYNEMDSLRWGIQSRIDSGWRYHLGAFQRHGGESVLGTVLMSAQKEGDYTITRLSKGIVVSGPGLSARAATTTDSIRRSWHPSWGRPEADYVSTDGRYTQRFDNGVAVRENYRNRFVSAYFVDVPTSHRYFVEIHDLREQGIIPGWSGRRFLGKEATTRNQAVTFLYRLMGSPSFTPPSRSRFTDITPRHAQYKAVTWAHAQGILEPYADGTFRPSAAVRRDELSRLLYRAAGSSRWSPDRAYAFSDVSRSSEYATEIAWMADNEISTGWGRWFKPGDAVNHERLAALLTRFQRVIG</sequence>
<evidence type="ECO:0000259" key="3">
    <source>
        <dbReference type="PROSITE" id="PS51272"/>
    </source>
</evidence>
<dbReference type="PROSITE" id="PS51318">
    <property type="entry name" value="TAT"/>
    <property type="match status" value="1"/>
</dbReference>
<dbReference type="EMBL" id="JADEYR010000001">
    <property type="protein sequence ID" value="MBE9402748.1"/>
    <property type="molecule type" value="Genomic_DNA"/>
</dbReference>
<dbReference type="PROSITE" id="PS51272">
    <property type="entry name" value="SLH"/>
    <property type="match status" value="2"/>
</dbReference>
<dbReference type="Gene3D" id="3.40.80.10">
    <property type="entry name" value="Peptidoglycan recognition protein-like"/>
    <property type="match status" value="1"/>
</dbReference>
<feature type="compositionally biased region" description="Low complexity" evidence="2">
    <location>
        <begin position="61"/>
        <end position="75"/>
    </location>
</feature>
<feature type="domain" description="SLH" evidence="3">
    <location>
        <begin position="647"/>
        <end position="710"/>
    </location>
</feature>
<proteinExistence type="inferred from homology"/>
<dbReference type="InterPro" id="IPR036505">
    <property type="entry name" value="Amidase/PGRP_sf"/>
</dbReference>
<dbReference type="SMART" id="SM00701">
    <property type="entry name" value="PGRP"/>
    <property type="match status" value="1"/>
</dbReference>